<accession>A0ABQ4Z4B6</accession>
<keyword evidence="3" id="KW-1185">Reference proteome</keyword>
<evidence type="ECO:0000313" key="3">
    <source>
        <dbReference type="Proteomes" id="UP001151760"/>
    </source>
</evidence>
<feature type="region of interest" description="Disordered" evidence="1">
    <location>
        <begin position="25"/>
        <end position="47"/>
    </location>
</feature>
<dbReference type="EMBL" id="BQNB010010996">
    <property type="protein sequence ID" value="GJS84707.1"/>
    <property type="molecule type" value="Genomic_DNA"/>
</dbReference>
<sequence>MIMKKVGDQTIGVIRRRRIDKEGNVSRFQEYHTSDEEEEEPSEHPPYNKYGFMDHLKLQMEDQRNKFTPYPLLPLHKYAVSSLMDTAYRMSKSVSLYFFVYAPECVSFANLHKGLESYQISLLHHQATLRGIPNIEHYLALYKSVQKPWCGYSLMRRGEEKKRFIGGDEVYKFCDETLTDVRYQLANILRLNQVRQRYEYLYDREWSTRDVQRSTSMQKKIEAVLKERRHMRRLDVYVGGRLRTEDIRLFVRPE</sequence>
<gene>
    <name evidence="2" type="ORF">Tco_0751248</name>
</gene>
<name>A0ABQ4Z4B6_9ASTR</name>
<protein>
    <recommendedName>
        <fullName evidence="4">Helitron helicase-like domain-containing protein</fullName>
    </recommendedName>
</protein>
<comment type="caution">
    <text evidence="2">The sequence shown here is derived from an EMBL/GenBank/DDBJ whole genome shotgun (WGS) entry which is preliminary data.</text>
</comment>
<dbReference type="Proteomes" id="UP001151760">
    <property type="component" value="Unassembled WGS sequence"/>
</dbReference>
<feature type="compositionally biased region" description="Basic and acidic residues" evidence="1">
    <location>
        <begin position="25"/>
        <end position="34"/>
    </location>
</feature>
<evidence type="ECO:0000313" key="2">
    <source>
        <dbReference type="EMBL" id="GJS84707.1"/>
    </source>
</evidence>
<organism evidence="2 3">
    <name type="scientific">Tanacetum coccineum</name>
    <dbReference type="NCBI Taxonomy" id="301880"/>
    <lineage>
        <taxon>Eukaryota</taxon>
        <taxon>Viridiplantae</taxon>
        <taxon>Streptophyta</taxon>
        <taxon>Embryophyta</taxon>
        <taxon>Tracheophyta</taxon>
        <taxon>Spermatophyta</taxon>
        <taxon>Magnoliopsida</taxon>
        <taxon>eudicotyledons</taxon>
        <taxon>Gunneridae</taxon>
        <taxon>Pentapetalae</taxon>
        <taxon>asterids</taxon>
        <taxon>campanulids</taxon>
        <taxon>Asterales</taxon>
        <taxon>Asteraceae</taxon>
        <taxon>Asteroideae</taxon>
        <taxon>Anthemideae</taxon>
        <taxon>Anthemidinae</taxon>
        <taxon>Tanacetum</taxon>
    </lineage>
</organism>
<reference evidence="2" key="1">
    <citation type="journal article" date="2022" name="Int. J. Mol. Sci.">
        <title>Draft Genome of Tanacetum Coccineum: Genomic Comparison of Closely Related Tanacetum-Family Plants.</title>
        <authorList>
            <person name="Yamashiro T."/>
            <person name="Shiraishi A."/>
            <person name="Nakayama K."/>
            <person name="Satake H."/>
        </authorList>
    </citation>
    <scope>NUCLEOTIDE SEQUENCE</scope>
</reference>
<evidence type="ECO:0008006" key="4">
    <source>
        <dbReference type="Google" id="ProtNLM"/>
    </source>
</evidence>
<reference evidence="2" key="2">
    <citation type="submission" date="2022-01" db="EMBL/GenBank/DDBJ databases">
        <authorList>
            <person name="Yamashiro T."/>
            <person name="Shiraishi A."/>
            <person name="Satake H."/>
            <person name="Nakayama K."/>
        </authorList>
    </citation>
    <scope>NUCLEOTIDE SEQUENCE</scope>
</reference>
<evidence type="ECO:0000256" key="1">
    <source>
        <dbReference type="SAM" id="MobiDB-lite"/>
    </source>
</evidence>
<proteinExistence type="predicted"/>